<dbReference type="EnsemblPlants" id="AET2Gv21143300.8">
    <property type="protein sequence ID" value="AET2Gv21143300.8"/>
    <property type="gene ID" value="AET2Gv21143300"/>
</dbReference>
<feature type="region of interest" description="Disordered" evidence="1">
    <location>
        <begin position="20"/>
        <end position="41"/>
    </location>
</feature>
<dbReference type="AlphaFoldDB" id="A0A453D9D3"/>
<organism evidence="2 3">
    <name type="scientific">Aegilops tauschii subsp. strangulata</name>
    <name type="common">Goatgrass</name>
    <dbReference type="NCBI Taxonomy" id="200361"/>
    <lineage>
        <taxon>Eukaryota</taxon>
        <taxon>Viridiplantae</taxon>
        <taxon>Streptophyta</taxon>
        <taxon>Embryophyta</taxon>
        <taxon>Tracheophyta</taxon>
        <taxon>Spermatophyta</taxon>
        <taxon>Magnoliopsida</taxon>
        <taxon>Liliopsida</taxon>
        <taxon>Poales</taxon>
        <taxon>Poaceae</taxon>
        <taxon>BOP clade</taxon>
        <taxon>Pooideae</taxon>
        <taxon>Triticodae</taxon>
        <taxon>Triticeae</taxon>
        <taxon>Triticinae</taxon>
        <taxon>Aegilops</taxon>
    </lineage>
</organism>
<reference evidence="2" key="5">
    <citation type="journal article" date="2021" name="G3 (Bethesda)">
        <title>Aegilops tauschii genome assembly Aet v5.0 features greater sequence contiguity and improved annotation.</title>
        <authorList>
            <person name="Wang L."/>
            <person name="Zhu T."/>
            <person name="Rodriguez J.C."/>
            <person name="Deal K.R."/>
            <person name="Dubcovsky J."/>
            <person name="McGuire P.E."/>
            <person name="Lux T."/>
            <person name="Spannagl M."/>
            <person name="Mayer K.F.X."/>
            <person name="Baldrich P."/>
            <person name="Meyers B.C."/>
            <person name="Huo N."/>
            <person name="Gu Y.Q."/>
            <person name="Zhou H."/>
            <person name="Devos K.M."/>
            <person name="Bennetzen J.L."/>
            <person name="Unver T."/>
            <person name="Budak H."/>
            <person name="Gulick P.J."/>
            <person name="Galiba G."/>
            <person name="Kalapos B."/>
            <person name="Nelson D.R."/>
            <person name="Li P."/>
            <person name="You F.M."/>
            <person name="Luo M.C."/>
            <person name="Dvorak J."/>
        </authorList>
    </citation>
    <scope>NUCLEOTIDE SEQUENCE [LARGE SCALE GENOMIC DNA]</scope>
    <source>
        <strain evidence="2">cv. AL8/78</strain>
    </source>
</reference>
<keyword evidence="3" id="KW-1185">Reference proteome</keyword>
<sequence>MKRSTSSLLGLKSIQIGKARCASRSSMRRTSTQAGSAARLRGFTGNNGSSICMSQALKGKANHVAPKRQQILKDKHWKRPAQDVMR</sequence>
<feature type="region of interest" description="Disordered" evidence="1">
    <location>
        <begin position="62"/>
        <end position="86"/>
    </location>
</feature>
<reference evidence="2" key="3">
    <citation type="journal article" date="2017" name="Nature">
        <title>Genome sequence of the progenitor of the wheat D genome Aegilops tauschii.</title>
        <authorList>
            <person name="Luo M.C."/>
            <person name="Gu Y.Q."/>
            <person name="Puiu D."/>
            <person name="Wang H."/>
            <person name="Twardziok S.O."/>
            <person name="Deal K.R."/>
            <person name="Huo N."/>
            <person name="Zhu T."/>
            <person name="Wang L."/>
            <person name="Wang Y."/>
            <person name="McGuire P.E."/>
            <person name="Liu S."/>
            <person name="Long H."/>
            <person name="Ramasamy R.K."/>
            <person name="Rodriguez J.C."/>
            <person name="Van S.L."/>
            <person name="Yuan L."/>
            <person name="Wang Z."/>
            <person name="Xia Z."/>
            <person name="Xiao L."/>
            <person name="Anderson O.D."/>
            <person name="Ouyang S."/>
            <person name="Liang Y."/>
            <person name="Zimin A.V."/>
            <person name="Pertea G."/>
            <person name="Qi P."/>
            <person name="Bennetzen J.L."/>
            <person name="Dai X."/>
            <person name="Dawson M.W."/>
            <person name="Muller H.G."/>
            <person name="Kugler K."/>
            <person name="Rivarola-Duarte L."/>
            <person name="Spannagl M."/>
            <person name="Mayer K.F.X."/>
            <person name="Lu F.H."/>
            <person name="Bevan M.W."/>
            <person name="Leroy P."/>
            <person name="Li P."/>
            <person name="You F.M."/>
            <person name="Sun Q."/>
            <person name="Liu Z."/>
            <person name="Lyons E."/>
            <person name="Wicker T."/>
            <person name="Salzberg S.L."/>
            <person name="Devos K.M."/>
            <person name="Dvorak J."/>
        </authorList>
    </citation>
    <scope>NUCLEOTIDE SEQUENCE [LARGE SCALE GENOMIC DNA]</scope>
    <source>
        <strain evidence="2">cv. AL8/78</strain>
    </source>
</reference>
<accession>A0A453D9D3</accession>
<reference evidence="2" key="4">
    <citation type="submission" date="2019-03" db="UniProtKB">
        <authorList>
            <consortium name="EnsemblPlants"/>
        </authorList>
    </citation>
    <scope>IDENTIFICATION</scope>
</reference>
<evidence type="ECO:0000256" key="1">
    <source>
        <dbReference type="SAM" id="MobiDB-lite"/>
    </source>
</evidence>
<reference evidence="3" key="1">
    <citation type="journal article" date="2014" name="Science">
        <title>Ancient hybridizations among the ancestral genomes of bread wheat.</title>
        <authorList>
            <consortium name="International Wheat Genome Sequencing Consortium,"/>
            <person name="Marcussen T."/>
            <person name="Sandve S.R."/>
            <person name="Heier L."/>
            <person name="Spannagl M."/>
            <person name="Pfeifer M."/>
            <person name="Jakobsen K.S."/>
            <person name="Wulff B.B."/>
            <person name="Steuernagel B."/>
            <person name="Mayer K.F."/>
            <person name="Olsen O.A."/>
        </authorList>
    </citation>
    <scope>NUCLEOTIDE SEQUENCE [LARGE SCALE GENOMIC DNA]</scope>
    <source>
        <strain evidence="3">cv. AL8/78</strain>
    </source>
</reference>
<dbReference type="Proteomes" id="UP000015105">
    <property type="component" value="Chromosome 2D"/>
</dbReference>
<evidence type="ECO:0000313" key="2">
    <source>
        <dbReference type="EnsemblPlants" id="AET2Gv21143300.8"/>
    </source>
</evidence>
<dbReference type="EnsemblPlants" id="AET2Gv21143300.6">
    <property type="protein sequence ID" value="AET2Gv21143300.6"/>
    <property type="gene ID" value="AET2Gv21143300"/>
</dbReference>
<dbReference type="Gramene" id="AET2Gv21143300.8">
    <property type="protein sequence ID" value="AET2Gv21143300.8"/>
    <property type="gene ID" value="AET2Gv21143300"/>
</dbReference>
<protein>
    <submittedName>
        <fullName evidence="2">Uncharacterized protein</fullName>
    </submittedName>
</protein>
<reference evidence="3" key="2">
    <citation type="journal article" date="2017" name="Nat. Plants">
        <title>The Aegilops tauschii genome reveals multiple impacts of transposons.</title>
        <authorList>
            <person name="Zhao G."/>
            <person name="Zou C."/>
            <person name="Li K."/>
            <person name="Wang K."/>
            <person name="Li T."/>
            <person name="Gao L."/>
            <person name="Zhang X."/>
            <person name="Wang H."/>
            <person name="Yang Z."/>
            <person name="Liu X."/>
            <person name="Jiang W."/>
            <person name="Mao L."/>
            <person name="Kong X."/>
            <person name="Jiao Y."/>
            <person name="Jia J."/>
        </authorList>
    </citation>
    <scope>NUCLEOTIDE SEQUENCE [LARGE SCALE GENOMIC DNA]</scope>
    <source>
        <strain evidence="3">cv. AL8/78</strain>
    </source>
</reference>
<evidence type="ECO:0000313" key="3">
    <source>
        <dbReference type="Proteomes" id="UP000015105"/>
    </source>
</evidence>
<proteinExistence type="predicted"/>
<dbReference type="Gramene" id="AET2Gv21143300.6">
    <property type="protein sequence ID" value="AET2Gv21143300.6"/>
    <property type="gene ID" value="AET2Gv21143300"/>
</dbReference>
<feature type="compositionally biased region" description="Polar residues" evidence="1">
    <location>
        <begin position="23"/>
        <end position="35"/>
    </location>
</feature>
<name>A0A453D9D3_AEGTS</name>